<dbReference type="InterPro" id="IPR033887">
    <property type="entry name" value="PTS_IIA_man"/>
</dbReference>
<comment type="subcellular location">
    <subcellularLocation>
        <location evidence="1">Cytoplasm</location>
    </subcellularLocation>
</comment>
<evidence type="ECO:0000256" key="4">
    <source>
        <dbReference type="ARBA" id="ARBA00022597"/>
    </source>
</evidence>
<dbReference type="RefSeq" id="WP_092370560.1">
    <property type="nucleotide sequence ID" value="NZ_CAJJSN010000058.1"/>
</dbReference>
<evidence type="ECO:0000256" key="3">
    <source>
        <dbReference type="ARBA" id="ARBA00022490"/>
    </source>
</evidence>
<dbReference type="GeneID" id="93281089"/>
<keyword evidence="4" id="KW-0762">Sugar transport</keyword>
<sequence>MYRVLLLSHGNLAGELLRTVEMVIGKQPEKEVTAFSLHPEQDMNEYFRAIDRFVAESEACGGCMVFTDIAGGSPFITSAKVYRERAGSVKMDIITGMNLPMVIEAVSNRAVNDLEAARSGALRDGIAGIHAFSSKIQDCCAG</sequence>
<evidence type="ECO:0000313" key="10">
    <source>
        <dbReference type="Proteomes" id="UP000198508"/>
    </source>
</evidence>
<feature type="domain" description="PTS EIIA type-4" evidence="8">
    <location>
        <begin position="1"/>
        <end position="129"/>
    </location>
</feature>
<gene>
    <name evidence="9" type="ORF">SAMN05216313_14022</name>
</gene>
<evidence type="ECO:0000313" key="9">
    <source>
        <dbReference type="EMBL" id="SEU16617.1"/>
    </source>
</evidence>
<organism evidence="9 10">
    <name type="scientific">Enterocloster lavalensis</name>
    <dbReference type="NCBI Taxonomy" id="460384"/>
    <lineage>
        <taxon>Bacteria</taxon>
        <taxon>Bacillati</taxon>
        <taxon>Bacillota</taxon>
        <taxon>Clostridia</taxon>
        <taxon>Lachnospirales</taxon>
        <taxon>Lachnospiraceae</taxon>
        <taxon>Enterocloster</taxon>
    </lineage>
</organism>
<keyword evidence="10" id="KW-1185">Reference proteome</keyword>
<evidence type="ECO:0000256" key="5">
    <source>
        <dbReference type="ARBA" id="ARBA00022679"/>
    </source>
</evidence>
<dbReference type="GO" id="GO:0016020">
    <property type="term" value="C:membrane"/>
    <property type="evidence" value="ECO:0007669"/>
    <property type="project" value="InterPro"/>
</dbReference>
<dbReference type="GO" id="GO:0016301">
    <property type="term" value="F:kinase activity"/>
    <property type="evidence" value="ECO:0007669"/>
    <property type="project" value="UniProtKB-KW"/>
</dbReference>
<name>A0A1I0JZQ5_9FIRM</name>
<keyword evidence="7" id="KW-0418">Kinase</keyword>
<dbReference type="STRING" id="460384.SAMN05216313_14022"/>
<dbReference type="PANTHER" id="PTHR33799">
    <property type="entry name" value="PTS PERMEASE-RELATED-RELATED"/>
    <property type="match status" value="1"/>
</dbReference>
<proteinExistence type="predicted"/>
<dbReference type="PROSITE" id="PS51096">
    <property type="entry name" value="PTS_EIIA_TYPE_4"/>
    <property type="match status" value="1"/>
</dbReference>
<reference evidence="10" key="1">
    <citation type="submission" date="2016-10" db="EMBL/GenBank/DDBJ databases">
        <authorList>
            <person name="Varghese N."/>
            <person name="Submissions S."/>
        </authorList>
    </citation>
    <scope>NUCLEOTIDE SEQUENCE [LARGE SCALE GENOMIC DNA]</scope>
    <source>
        <strain evidence="10">NLAE-zl-G277</strain>
    </source>
</reference>
<dbReference type="EMBL" id="FOIM01000040">
    <property type="protein sequence ID" value="SEU16617.1"/>
    <property type="molecule type" value="Genomic_DNA"/>
</dbReference>
<dbReference type="AlphaFoldDB" id="A0A1I0JZQ5"/>
<keyword evidence="5" id="KW-0808">Transferase</keyword>
<evidence type="ECO:0000256" key="7">
    <source>
        <dbReference type="ARBA" id="ARBA00022777"/>
    </source>
</evidence>
<dbReference type="GO" id="GO:0009401">
    <property type="term" value="P:phosphoenolpyruvate-dependent sugar phosphotransferase system"/>
    <property type="evidence" value="ECO:0007669"/>
    <property type="project" value="UniProtKB-KW"/>
</dbReference>
<protein>
    <submittedName>
        <fullName evidence="9">PTS system, mannose-specific IIA component</fullName>
    </submittedName>
</protein>
<dbReference type="GO" id="GO:0005737">
    <property type="term" value="C:cytoplasm"/>
    <property type="evidence" value="ECO:0007669"/>
    <property type="project" value="UniProtKB-SubCell"/>
</dbReference>
<evidence type="ECO:0000256" key="2">
    <source>
        <dbReference type="ARBA" id="ARBA00022448"/>
    </source>
</evidence>
<dbReference type="Proteomes" id="UP000198508">
    <property type="component" value="Unassembled WGS sequence"/>
</dbReference>
<dbReference type="InterPro" id="IPR036662">
    <property type="entry name" value="PTS_EIIA_man-typ_sf"/>
</dbReference>
<evidence type="ECO:0000256" key="6">
    <source>
        <dbReference type="ARBA" id="ARBA00022683"/>
    </source>
</evidence>
<dbReference type="InterPro" id="IPR051471">
    <property type="entry name" value="Bacterial_PTS_sugar_comp"/>
</dbReference>
<evidence type="ECO:0000256" key="1">
    <source>
        <dbReference type="ARBA" id="ARBA00004496"/>
    </source>
</evidence>
<dbReference type="CDD" id="cd00006">
    <property type="entry name" value="PTS_IIA_man"/>
    <property type="match status" value="1"/>
</dbReference>
<dbReference type="Gene3D" id="3.40.50.510">
    <property type="entry name" value="Phosphotransferase system, mannose-type IIA component"/>
    <property type="match status" value="1"/>
</dbReference>
<dbReference type="PANTHER" id="PTHR33799:SF1">
    <property type="entry name" value="PTS SYSTEM MANNOSE-SPECIFIC EIIAB COMPONENT-RELATED"/>
    <property type="match status" value="1"/>
</dbReference>
<keyword evidence="6" id="KW-0598">Phosphotransferase system</keyword>
<keyword evidence="2" id="KW-0813">Transport</keyword>
<dbReference type="SUPFAM" id="SSF53062">
    <property type="entry name" value="PTS system fructose IIA component-like"/>
    <property type="match status" value="1"/>
</dbReference>
<evidence type="ECO:0000259" key="8">
    <source>
        <dbReference type="PROSITE" id="PS51096"/>
    </source>
</evidence>
<dbReference type="Pfam" id="PF03610">
    <property type="entry name" value="EIIA-man"/>
    <property type="match status" value="1"/>
</dbReference>
<accession>A0A1I0JZQ5</accession>
<dbReference type="InterPro" id="IPR004701">
    <property type="entry name" value="PTS_EIIA_man-typ"/>
</dbReference>
<keyword evidence="3" id="KW-0963">Cytoplasm</keyword>